<feature type="compositionally biased region" description="Pro residues" evidence="4">
    <location>
        <begin position="825"/>
        <end position="842"/>
    </location>
</feature>
<evidence type="ECO:0000313" key="7">
    <source>
        <dbReference type="Proteomes" id="UP000007151"/>
    </source>
</evidence>
<dbReference type="Proteomes" id="UP000007151">
    <property type="component" value="Unassembled WGS sequence"/>
</dbReference>
<keyword evidence="7" id="KW-1185">Reference proteome</keyword>
<dbReference type="GO" id="GO:0006357">
    <property type="term" value="P:regulation of transcription by RNA polymerase II"/>
    <property type="evidence" value="ECO:0007669"/>
    <property type="project" value="TreeGrafter"/>
</dbReference>
<keyword evidence="3" id="KW-0539">Nucleus</keyword>
<proteinExistence type="predicted"/>
<dbReference type="CDD" id="cd16100">
    <property type="entry name" value="ARID"/>
    <property type="match status" value="1"/>
</dbReference>
<evidence type="ECO:0000256" key="1">
    <source>
        <dbReference type="ARBA" id="ARBA00023015"/>
    </source>
</evidence>
<accession>A0A212EYQ6</accession>
<dbReference type="Gene3D" id="1.10.150.60">
    <property type="entry name" value="ARID DNA-binding domain"/>
    <property type="match status" value="1"/>
</dbReference>
<dbReference type="Pfam" id="PF01388">
    <property type="entry name" value="ARID"/>
    <property type="match status" value="1"/>
</dbReference>
<sequence>MVYIKCHGVSSQLVGAPCGHHGQYTFYKAIRLTGPRDRIVAIGDFFFVRIWQDSELVSIGELQLLWTDRVSDQTLVSLRLYFLPENTPDGRNTHGEDEVLAINDKVVLRAEELLSWVCSGAGWRWGLRAVWRGACAPPAEPRHSAPLHHTKLDFSDVEREKSSITVDVDEPGVVVFSYPRYCRYRALVARLEGIQAAWLRDSLVAALGGYAAPTRNTRILYCKDTFEYPELEGHEFVCNHLAPKLKGRPRGRRRRAARSRDRSPDQSPDSRSSDSDAVETRTPRRISLRNGPEKISEDEDSEKDQQFMKQLKEFLKEKNETVKVPHSYKNVSLRSLYSWVWSSGGFAAACRAGAWRERYRENAPALRRIYERYLLQYENHERWNGRKYPKMNGIIDGAKTIDTIDVTDSPARDTPGHTELPAKTLRTPSPRPENLVLDNETGEITKELNITSKPAEELNREFLDSLPKEEKPAKIFVKPVEKLIEPGLQNKMGLDNDGVGSAFFNELAQKLNLGNSDTRFLQQLSAPDSLTSLSSLGDKYTNGHINSDQKPRSSLRAVRVKTTRAPPTAPTTPNPVPAESSSPPSITSVVNNFGIHHPPTPTANDDDIVEVPYKPKSPEIIDLDEYPESPQAIKNKKLDILKERGLEVTAVPPGPAWPPAPLLLNPVQQIMGQASLFQMYNIIPSYPNGAPAPKVIQASSAFGSCGPEKTVYGNPKDPFMPPPHVLQGTPVKPQRSVAPAPAAPLDVLDLTCKTRPGHKPAVEIVRLPPAPRPQSLASSYSLVDGKAVVGSNLEITLVNKSHTPPRRPQKRSSNGKFVSSKTPPQESPPKKPSPARPEPPVEPYSLFLRGAPGLDPRQLALYRDLVAGQLRYPGLLSTPTTKN</sequence>
<dbReference type="eggNOG" id="KOG2744">
    <property type="taxonomic scope" value="Eukaryota"/>
</dbReference>
<keyword evidence="2" id="KW-0804">Transcription</keyword>
<feature type="region of interest" description="Disordered" evidence="4">
    <location>
        <begin position="246"/>
        <end position="303"/>
    </location>
</feature>
<feature type="region of interest" description="Disordered" evidence="4">
    <location>
        <begin position="405"/>
        <end position="432"/>
    </location>
</feature>
<protein>
    <submittedName>
        <fullName evidence="6">AT-rich interactive domain-containing protein 5B</fullName>
    </submittedName>
</protein>
<dbReference type="InParanoid" id="A0A212EYQ6"/>
<dbReference type="PANTHER" id="PTHR13964">
    <property type="entry name" value="RBP-RELATED"/>
    <property type="match status" value="1"/>
</dbReference>
<evidence type="ECO:0000259" key="5">
    <source>
        <dbReference type="PROSITE" id="PS51011"/>
    </source>
</evidence>
<dbReference type="SUPFAM" id="SSF46774">
    <property type="entry name" value="ARID-like"/>
    <property type="match status" value="1"/>
</dbReference>
<dbReference type="InterPro" id="IPR051232">
    <property type="entry name" value="ARID/SWI1_ChromRemod"/>
</dbReference>
<reference evidence="6 7" key="1">
    <citation type="journal article" date="2011" name="Cell">
        <title>The monarch butterfly genome yields insights into long-distance migration.</title>
        <authorList>
            <person name="Zhan S."/>
            <person name="Merlin C."/>
            <person name="Boore J.L."/>
            <person name="Reppert S.M."/>
        </authorList>
    </citation>
    <scope>NUCLEOTIDE SEQUENCE [LARGE SCALE GENOMIC DNA]</scope>
    <source>
        <strain evidence="6">F-2</strain>
    </source>
</reference>
<evidence type="ECO:0000256" key="4">
    <source>
        <dbReference type="SAM" id="MobiDB-lite"/>
    </source>
</evidence>
<evidence type="ECO:0000256" key="2">
    <source>
        <dbReference type="ARBA" id="ARBA00023163"/>
    </source>
</evidence>
<dbReference type="SMART" id="SM00501">
    <property type="entry name" value="BRIGHT"/>
    <property type="match status" value="1"/>
</dbReference>
<evidence type="ECO:0000256" key="3">
    <source>
        <dbReference type="ARBA" id="ARBA00023242"/>
    </source>
</evidence>
<dbReference type="AlphaFoldDB" id="A0A212EYQ6"/>
<dbReference type="GO" id="GO:0005634">
    <property type="term" value="C:nucleus"/>
    <property type="evidence" value="ECO:0007669"/>
    <property type="project" value="TreeGrafter"/>
</dbReference>
<feature type="domain" description="ARID" evidence="5">
    <location>
        <begin position="301"/>
        <end position="382"/>
    </location>
</feature>
<name>A0A212EYQ6_DANPL</name>
<dbReference type="PANTHER" id="PTHR13964:SF44">
    <property type="entry name" value="ARID DOMAIN-CONTAINING PROTEIN"/>
    <property type="match status" value="1"/>
</dbReference>
<dbReference type="KEGG" id="dpl:KGM_215007"/>
<dbReference type="GO" id="GO:0000976">
    <property type="term" value="F:transcription cis-regulatory region binding"/>
    <property type="evidence" value="ECO:0007669"/>
    <property type="project" value="TreeGrafter"/>
</dbReference>
<feature type="compositionally biased region" description="Basic and acidic residues" evidence="4">
    <location>
        <begin position="271"/>
        <end position="282"/>
    </location>
</feature>
<dbReference type="PROSITE" id="PS51011">
    <property type="entry name" value="ARID"/>
    <property type="match status" value="1"/>
</dbReference>
<feature type="region of interest" description="Disordered" evidence="4">
    <location>
        <begin position="798"/>
        <end position="849"/>
    </location>
</feature>
<keyword evidence="1" id="KW-0805">Transcription regulation</keyword>
<feature type="compositionally biased region" description="Pro residues" evidence="4">
    <location>
        <begin position="567"/>
        <end position="576"/>
    </location>
</feature>
<dbReference type="EMBL" id="AGBW02011451">
    <property type="protein sequence ID" value="OWR46622.1"/>
    <property type="molecule type" value="Genomic_DNA"/>
</dbReference>
<feature type="compositionally biased region" description="Basic residues" evidence="4">
    <location>
        <begin position="246"/>
        <end position="257"/>
    </location>
</feature>
<dbReference type="SMART" id="SM01014">
    <property type="entry name" value="ARID"/>
    <property type="match status" value="1"/>
</dbReference>
<gene>
    <name evidence="6" type="ORF">KGM_215007</name>
</gene>
<feature type="region of interest" description="Disordered" evidence="4">
    <location>
        <begin position="541"/>
        <end position="586"/>
    </location>
</feature>
<evidence type="ECO:0000313" key="6">
    <source>
        <dbReference type="EMBL" id="OWR46622.1"/>
    </source>
</evidence>
<comment type="caution">
    <text evidence="6">The sequence shown here is derived from an EMBL/GenBank/DDBJ whole genome shotgun (WGS) entry which is preliminary data.</text>
</comment>
<dbReference type="InterPro" id="IPR001606">
    <property type="entry name" value="ARID_dom"/>
</dbReference>
<dbReference type="STRING" id="278856.A0A212EYQ6"/>
<organism evidence="6 7">
    <name type="scientific">Danaus plexippus plexippus</name>
    <dbReference type="NCBI Taxonomy" id="278856"/>
    <lineage>
        <taxon>Eukaryota</taxon>
        <taxon>Metazoa</taxon>
        <taxon>Ecdysozoa</taxon>
        <taxon>Arthropoda</taxon>
        <taxon>Hexapoda</taxon>
        <taxon>Insecta</taxon>
        <taxon>Pterygota</taxon>
        <taxon>Neoptera</taxon>
        <taxon>Endopterygota</taxon>
        <taxon>Lepidoptera</taxon>
        <taxon>Glossata</taxon>
        <taxon>Ditrysia</taxon>
        <taxon>Papilionoidea</taxon>
        <taxon>Nymphalidae</taxon>
        <taxon>Danainae</taxon>
        <taxon>Danaini</taxon>
        <taxon>Danaina</taxon>
        <taxon>Danaus</taxon>
        <taxon>Danaus</taxon>
    </lineage>
</organism>
<dbReference type="InterPro" id="IPR036431">
    <property type="entry name" value="ARID_dom_sf"/>
</dbReference>